<comment type="caution">
    <text evidence="1">The sequence shown here is derived from an EMBL/GenBank/DDBJ whole genome shotgun (WGS) entry which is preliminary data.</text>
</comment>
<accession>A0A0W0GJ64</accession>
<keyword evidence="2" id="KW-1185">Reference proteome</keyword>
<gene>
    <name evidence="1" type="ORF">DEALK_14200</name>
</gene>
<reference evidence="1 2" key="1">
    <citation type="submission" date="2015-06" db="EMBL/GenBank/DDBJ databases">
        <title>Genome sequence of the organohalide-respiring Dehalogenimonas alkenigignens type strain (IP3-3T).</title>
        <authorList>
            <person name="Key T.A."/>
            <person name="Richmond D.P."/>
            <person name="Bowman K.S."/>
            <person name="Cho Y.-J."/>
            <person name="Chun J."/>
            <person name="da Costa M.S."/>
            <person name="Rainey F.A."/>
            <person name="Moe W.M."/>
        </authorList>
    </citation>
    <scope>NUCLEOTIDE SEQUENCE [LARGE SCALE GENOMIC DNA]</scope>
    <source>
        <strain evidence="1 2">IP3-3</strain>
    </source>
</reference>
<dbReference type="RefSeq" id="WP_058439537.1">
    <property type="nucleotide sequence ID" value="NZ_KQ758903.1"/>
</dbReference>
<dbReference type="OrthoDB" id="161091at2"/>
<dbReference type="STRING" id="1217799.DEALK_14200"/>
<name>A0A0W0GJ64_9CHLR</name>
<evidence type="ECO:0000313" key="2">
    <source>
        <dbReference type="Proteomes" id="UP000053947"/>
    </source>
</evidence>
<evidence type="ECO:0000313" key="1">
    <source>
        <dbReference type="EMBL" id="KTB48574.1"/>
    </source>
</evidence>
<dbReference type="EMBL" id="LFDV01000002">
    <property type="protein sequence ID" value="KTB48574.1"/>
    <property type="molecule type" value="Genomic_DNA"/>
</dbReference>
<protein>
    <submittedName>
        <fullName evidence="1">Uncharacterized protein</fullName>
    </submittedName>
</protein>
<sequence length="110" mass="12573">MEIFNGRIHLPGSDHPADVTLEIDWIGKVVFIKFTRPEGGFSQWPGLMVQTIGVEEAVFRTRGIPPRFTHWWHLARNSDDALWGLVIAAPDVHGDWQTCPLVLKKFIREV</sequence>
<proteinExistence type="predicted"/>
<dbReference type="AlphaFoldDB" id="A0A0W0GJ64"/>
<dbReference type="Proteomes" id="UP000053947">
    <property type="component" value="Unassembled WGS sequence"/>
</dbReference>
<organism evidence="1 2">
    <name type="scientific">Dehalogenimonas alkenigignens</name>
    <dbReference type="NCBI Taxonomy" id="1217799"/>
    <lineage>
        <taxon>Bacteria</taxon>
        <taxon>Bacillati</taxon>
        <taxon>Chloroflexota</taxon>
        <taxon>Dehalococcoidia</taxon>
        <taxon>Dehalococcoidales</taxon>
        <taxon>Dehalococcoidaceae</taxon>
        <taxon>Dehalogenimonas</taxon>
    </lineage>
</organism>